<feature type="domain" description="Zeta toxin" evidence="4">
    <location>
        <begin position="28"/>
        <end position="76"/>
    </location>
</feature>
<organism evidence="5 6">
    <name type="scientific">Solilutibacter pythonis</name>
    <dbReference type="NCBI Taxonomy" id="2483112"/>
    <lineage>
        <taxon>Bacteria</taxon>
        <taxon>Pseudomonadati</taxon>
        <taxon>Pseudomonadota</taxon>
        <taxon>Gammaproteobacteria</taxon>
        <taxon>Lysobacterales</taxon>
        <taxon>Lysobacteraceae</taxon>
        <taxon>Solilutibacter</taxon>
    </lineage>
</organism>
<evidence type="ECO:0000313" key="5">
    <source>
        <dbReference type="EMBL" id="RMH93420.1"/>
    </source>
</evidence>
<gene>
    <name evidence="5" type="ORF">EBB59_05985</name>
</gene>
<evidence type="ECO:0000256" key="3">
    <source>
        <dbReference type="SAM" id="MobiDB-lite"/>
    </source>
</evidence>
<keyword evidence="1" id="KW-0547">Nucleotide-binding</keyword>
<dbReference type="AlphaFoldDB" id="A0A3M2I0J2"/>
<feature type="region of interest" description="Disordered" evidence="3">
    <location>
        <begin position="28"/>
        <end position="50"/>
    </location>
</feature>
<reference evidence="5 6" key="1">
    <citation type="submission" date="2018-10" db="EMBL/GenBank/DDBJ databases">
        <title>Proposal of Lysobacter pythonis sp. nov. isolated from royal pythons (Python regius).</title>
        <authorList>
            <person name="Hans-Juergen B."/>
            <person name="Huptas C."/>
            <person name="Sandra B."/>
            <person name="Igor L."/>
            <person name="Joachim S."/>
            <person name="Siegfried S."/>
            <person name="Mareike W."/>
            <person name="Peter K."/>
        </authorList>
    </citation>
    <scope>NUCLEOTIDE SEQUENCE [LARGE SCALE GENOMIC DNA]</scope>
    <source>
        <strain evidence="5 6">4284/11</strain>
    </source>
</reference>
<evidence type="ECO:0000259" key="4">
    <source>
        <dbReference type="Pfam" id="PF06414"/>
    </source>
</evidence>
<evidence type="ECO:0000256" key="2">
    <source>
        <dbReference type="ARBA" id="ARBA00022840"/>
    </source>
</evidence>
<evidence type="ECO:0000313" key="6">
    <source>
        <dbReference type="Proteomes" id="UP000275012"/>
    </source>
</evidence>
<name>A0A3M2I0J2_9GAMM</name>
<dbReference type="Pfam" id="PF06414">
    <property type="entry name" value="Zeta_toxin"/>
    <property type="match status" value="1"/>
</dbReference>
<dbReference type="GO" id="GO:0016301">
    <property type="term" value="F:kinase activity"/>
    <property type="evidence" value="ECO:0007669"/>
    <property type="project" value="InterPro"/>
</dbReference>
<dbReference type="GO" id="GO:0005524">
    <property type="term" value="F:ATP binding"/>
    <property type="evidence" value="ECO:0007669"/>
    <property type="project" value="UniProtKB-KW"/>
</dbReference>
<dbReference type="Proteomes" id="UP000275012">
    <property type="component" value="Unassembled WGS sequence"/>
</dbReference>
<dbReference type="InterPro" id="IPR010488">
    <property type="entry name" value="Zeta_toxin_domain"/>
</dbReference>
<sequence>MSTPTDRLDPEVHAHVFEEQIVPKSLLSQKGSHEHPKAIILGGQPGAGKGGLARSAELELRDDIVKIDPDALHEYHLTL</sequence>
<dbReference type="OrthoDB" id="9792687at2"/>
<keyword evidence="6" id="KW-1185">Reference proteome</keyword>
<dbReference type="EMBL" id="RFLY01000006">
    <property type="protein sequence ID" value="RMH93420.1"/>
    <property type="molecule type" value="Genomic_DNA"/>
</dbReference>
<dbReference type="Gene3D" id="3.40.50.300">
    <property type="entry name" value="P-loop containing nucleotide triphosphate hydrolases"/>
    <property type="match status" value="1"/>
</dbReference>
<comment type="caution">
    <text evidence="5">The sequence shown here is derived from an EMBL/GenBank/DDBJ whole genome shotgun (WGS) entry which is preliminary data.</text>
</comment>
<evidence type="ECO:0000256" key="1">
    <source>
        <dbReference type="ARBA" id="ARBA00022741"/>
    </source>
</evidence>
<proteinExistence type="predicted"/>
<dbReference type="RefSeq" id="WP_122101224.1">
    <property type="nucleotide sequence ID" value="NZ_RFLY01000006.1"/>
</dbReference>
<dbReference type="InterPro" id="IPR027417">
    <property type="entry name" value="P-loop_NTPase"/>
</dbReference>
<protein>
    <recommendedName>
        <fullName evidence="4">Zeta toxin domain-containing protein</fullName>
    </recommendedName>
</protein>
<accession>A0A3M2I0J2</accession>
<keyword evidence="2" id="KW-0067">ATP-binding</keyword>